<accession>A0A2Z6MGH1</accession>
<dbReference type="InterPro" id="IPR036430">
    <property type="entry name" value="RNase_T2-like_sf"/>
</dbReference>
<protein>
    <submittedName>
        <fullName evidence="7">Uncharacterized protein</fullName>
    </submittedName>
</protein>
<dbReference type="InterPro" id="IPR001568">
    <property type="entry name" value="RNase_T2-like"/>
</dbReference>
<proteinExistence type="inferred from homology"/>
<comment type="similarity">
    <text evidence="1 6">Belongs to the RNase T2 family.</text>
</comment>
<dbReference type="Pfam" id="PF00445">
    <property type="entry name" value="Ribonuclease_T2"/>
    <property type="match status" value="1"/>
</dbReference>
<evidence type="ECO:0000256" key="4">
    <source>
        <dbReference type="ARBA" id="ARBA00022801"/>
    </source>
</evidence>
<dbReference type="Proteomes" id="UP000242715">
    <property type="component" value="Unassembled WGS sequence"/>
</dbReference>
<evidence type="ECO:0000256" key="2">
    <source>
        <dbReference type="ARBA" id="ARBA00022722"/>
    </source>
</evidence>
<keyword evidence="2" id="KW-0540">Nuclease</keyword>
<dbReference type="AlphaFoldDB" id="A0A2Z6MGH1"/>
<dbReference type="GO" id="GO:0005576">
    <property type="term" value="C:extracellular region"/>
    <property type="evidence" value="ECO:0007669"/>
    <property type="project" value="TreeGrafter"/>
</dbReference>
<evidence type="ECO:0000256" key="1">
    <source>
        <dbReference type="ARBA" id="ARBA00007469"/>
    </source>
</evidence>
<keyword evidence="4" id="KW-0378">Hydrolase</keyword>
<dbReference type="EMBL" id="DF973439">
    <property type="protein sequence ID" value="GAU30901.1"/>
    <property type="molecule type" value="Genomic_DNA"/>
</dbReference>
<dbReference type="GO" id="GO:0003723">
    <property type="term" value="F:RNA binding"/>
    <property type="evidence" value="ECO:0007669"/>
    <property type="project" value="InterPro"/>
</dbReference>
<dbReference type="PANTHER" id="PTHR11240:SF75">
    <property type="entry name" value="RIBONUCLEASE 3"/>
    <property type="match status" value="1"/>
</dbReference>
<dbReference type="OrthoDB" id="991564at2759"/>
<evidence type="ECO:0000313" key="7">
    <source>
        <dbReference type="EMBL" id="GAU30901.1"/>
    </source>
</evidence>
<gene>
    <name evidence="7" type="ORF">TSUD_381150</name>
</gene>
<reference evidence="8" key="1">
    <citation type="journal article" date="2017" name="Front. Plant Sci.">
        <title>Climate Clever Clovers: New Paradigm to Reduce the Environmental Footprint of Ruminants by Breeding Low Methanogenic Forages Utilizing Haplotype Variation.</title>
        <authorList>
            <person name="Kaur P."/>
            <person name="Appels R."/>
            <person name="Bayer P.E."/>
            <person name="Keeble-Gagnere G."/>
            <person name="Wang J."/>
            <person name="Hirakawa H."/>
            <person name="Shirasawa K."/>
            <person name="Vercoe P."/>
            <person name="Stefanova K."/>
            <person name="Durmic Z."/>
            <person name="Nichols P."/>
            <person name="Revell C."/>
            <person name="Isobe S.N."/>
            <person name="Edwards D."/>
            <person name="Erskine W."/>
        </authorList>
    </citation>
    <scope>NUCLEOTIDE SEQUENCE [LARGE SCALE GENOMIC DNA]</scope>
    <source>
        <strain evidence="8">cv. Daliak</strain>
    </source>
</reference>
<dbReference type="GO" id="GO:0016787">
    <property type="term" value="F:hydrolase activity"/>
    <property type="evidence" value="ECO:0007669"/>
    <property type="project" value="UniProtKB-KW"/>
</dbReference>
<sequence length="159" mass="18025">MAYGLWPSNMIQSHPRDCVINPSSFDFGKIQNLSAQLSIDWPDLKGSKKKFWKAQWDKHGSCSQFKQSYYFEYAMYLRARDSLTSILEVEGITPGGSYYKQAITDAIVKKIGVDPWLTCVLNNTLAEIHLCFNPTIASYENCPSSHHQTCKTATVLFEA</sequence>
<dbReference type="Gene3D" id="3.90.730.10">
    <property type="entry name" value="Ribonuclease T2-like"/>
    <property type="match status" value="1"/>
</dbReference>
<evidence type="ECO:0000256" key="6">
    <source>
        <dbReference type="RuleBase" id="RU004328"/>
    </source>
</evidence>
<evidence type="ECO:0000256" key="3">
    <source>
        <dbReference type="ARBA" id="ARBA00022759"/>
    </source>
</evidence>
<evidence type="ECO:0000313" key="8">
    <source>
        <dbReference type="Proteomes" id="UP000242715"/>
    </source>
</evidence>
<organism evidence="7 8">
    <name type="scientific">Trifolium subterraneum</name>
    <name type="common">Subterranean clover</name>
    <dbReference type="NCBI Taxonomy" id="3900"/>
    <lineage>
        <taxon>Eukaryota</taxon>
        <taxon>Viridiplantae</taxon>
        <taxon>Streptophyta</taxon>
        <taxon>Embryophyta</taxon>
        <taxon>Tracheophyta</taxon>
        <taxon>Spermatophyta</taxon>
        <taxon>Magnoliopsida</taxon>
        <taxon>eudicotyledons</taxon>
        <taxon>Gunneridae</taxon>
        <taxon>Pentapetalae</taxon>
        <taxon>rosids</taxon>
        <taxon>fabids</taxon>
        <taxon>Fabales</taxon>
        <taxon>Fabaceae</taxon>
        <taxon>Papilionoideae</taxon>
        <taxon>50 kb inversion clade</taxon>
        <taxon>NPAAA clade</taxon>
        <taxon>Hologalegina</taxon>
        <taxon>IRL clade</taxon>
        <taxon>Trifolieae</taxon>
        <taxon>Trifolium</taxon>
    </lineage>
</organism>
<keyword evidence="3" id="KW-0255">Endonuclease</keyword>
<keyword evidence="8" id="KW-1185">Reference proteome</keyword>
<dbReference type="GO" id="GO:0033897">
    <property type="term" value="F:ribonuclease T2 activity"/>
    <property type="evidence" value="ECO:0007669"/>
    <property type="project" value="InterPro"/>
</dbReference>
<keyword evidence="5" id="KW-0456">Lyase</keyword>
<dbReference type="SUPFAM" id="SSF55895">
    <property type="entry name" value="Ribonuclease Rh-like"/>
    <property type="match status" value="1"/>
</dbReference>
<evidence type="ECO:0000256" key="5">
    <source>
        <dbReference type="ARBA" id="ARBA00023239"/>
    </source>
</evidence>
<dbReference type="GO" id="GO:0006401">
    <property type="term" value="P:RNA catabolic process"/>
    <property type="evidence" value="ECO:0007669"/>
    <property type="project" value="TreeGrafter"/>
</dbReference>
<dbReference type="PANTHER" id="PTHR11240">
    <property type="entry name" value="RIBONUCLEASE T2"/>
    <property type="match status" value="1"/>
</dbReference>
<name>A0A2Z6MGH1_TRISU</name>